<evidence type="ECO:0000313" key="2">
    <source>
        <dbReference type="EMBL" id="MDH2005349.1"/>
    </source>
</evidence>
<feature type="region of interest" description="Disordered" evidence="1">
    <location>
        <begin position="72"/>
        <end position="151"/>
    </location>
</feature>
<proteinExistence type="predicted"/>
<reference evidence="2" key="1">
    <citation type="submission" date="2022-09" db="EMBL/GenBank/DDBJ databases">
        <title>Intensive care unit water sources are persistently colonized with multi-drug resistant bacteria and are the site of extensive horizontal gene transfer of antibiotic resistance genes.</title>
        <authorList>
            <person name="Diorio-Toth L."/>
        </authorList>
    </citation>
    <scope>NUCLEOTIDE SEQUENCE</scope>
    <source>
        <strain evidence="2">GD03686</strain>
    </source>
</reference>
<dbReference type="RefSeq" id="WP_279853313.1">
    <property type="nucleotide sequence ID" value="NZ_JAOCIA010000008.1"/>
</dbReference>
<name>A0AA43AX37_9BURK</name>
<organism evidence="2 3">
    <name type="scientific">Comamonas aquatica</name>
    <dbReference type="NCBI Taxonomy" id="225991"/>
    <lineage>
        <taxon>Bacteria</taxon>
        <taxon>Pseudomonadati</taxon>
        <taxon>Pseudomonadota</taxon>
        <taxon>Betaproteobacteria</taxon>
        <taxon>Burkholderiales</taxon>
        <taxon>Comamonadaceae</taxon>
        <taxon>Comamonas</taxon>
    </lineage>
</organism>
<protein>
    <submittedName>
        <fullName evidence="2">Uncharacterized protein</fullName>
    </submittedName>
</protein>
<accession>A0AA43AX37</accession>
<comment type="caution">
    <text evidence="2">The sequence shown here is derived from an EMBL/GenBank/DDBJ whole genome shotgun (WGS) entry which is preliminary data.</text>
</comment>
<evidence type="ECO:0000313" key="3">
    <source>
        <dbReference type="Proteomes" id="UP001161294"/>
    </source>
</evidence>
<feature type="compositionally biased region" description="Polar residues" evidence="1">
    <location>
        <begin position="119"/>
        <end position="129"/>
    </location>
</feature>
<dbReference type="EMBL" id="JAOCJW010000011">
    <property type="protein sequence ID" value="MDH2005349.1"/>
    <property type="molecule type" value="Genomic_DNA"/>
</dbReference>
<dbReference type="Proteomes" id="UP001161294">
    <property type="component" value="Unassembled WGS sequence"/>
</dbReference>
<gene>
    <name evidence="2" type="ORF">N5J23_07310</name>
</gene>
<evidence type="ECO:0000256" key="1">
    <source>
        <dbReference type="SAM" id="MobiDB-lite"/>
    </source>
</evidence>
<dbReference type="AlphaFoldDB" id="A0AA43AX37"/>
<feature type="compositionally biased region" description="Low complexity" evidence="1">
    <location>
        <begin position="72"/>
        <end position="111"/>
    </location>
</feature>
<feature type="compositionally biased region" description="Low complexity" evidence="1">
    <location>
        <begin position="133"/>
        <end position="144"/>
    </location>
</feature>
<sequence length="466" mass="50653">MYTVLTPDIPFDDLGAHWVVDLRKFPAAKGAIKVLRVATSTGEVHAIRLKLVYGATLAQNSAGAKVLTVPPEAKPATTSTAPAAAPSQPSTSITANPPSSSSAVSVAKPALAAPPQPPSHSTETQQSGRAEQPVSSVKKSTSSPIQEKVATGSKQQIALKPICLDGICVGTPVQKLSAPLEPTLSLKEHLRSGLRADPHRFPDLEDRANRLETLYKKGDMDGFAEEAMDWIKSSNKASQLEINLFHLRQAYLLAYQALGNKHSADTVSLALYLTPQVSRDRHNQGVSLTRLFNSTANPLTFIETNALRFDAELGKLLAKTKPKFCDAYRMVGHYTSKSGYPTLVGVQSDIDGELKVSDITRVFSTSSKDSLQLFARELNATYEPYKGSDLISIDVKYPSITLVLRHPMLVHDFNATSLNAKRAAVWQQGWMDFKEKGGDMTKIMQAIRERNQATLPGCKPKVLPLN</sequence>